<accession>A0ABV2AVB6</accession>
<gene>
    <name evidence="2" type="ORF">MHBO_005144</name>
</gene>
<comment type="caution">
    <text evidence="2">The sequence shown here is derived from an EMBL/GenBank/DDBJ whole genome shotgun (WGS) entry which is preliminary data.</text>
</comment>
<proteinExistence type="predicted"/>
<feature type="non-terminal residue" evidence="2">
    <location>
        <position position="1"/>
    </location>
</feature>
<dbReference type="Gene3D" id="3.40.50.300">
    <property type="entry name" value="P-loop containing nucleotide triphosphate hydrolases"/>
    <property type="match status" value="1"/>
</dbReference>
<name>A0ABV2AVB6_9EUKA</name>
<keyword evidence="1" id="KW-0175">Coiled coil</keyword>
<organism evidence="2 3">
    <name type="scientific">Bonamia ostreae</name>
    <dbReference type="NCBI Taxonomy" id="126728"/>
    <lineage>
        <taxon>Eukaryota</taxon>
        <taxon>Sar</taxon>
        <taxon>Rhizaria</taxon>
        <taxon>Endomyxa</taxon>
        <taxon>Ascetosporea</taxon>
        <taxon>Haplosporida</taxon>
        <taxon>Bonamia</taxon>
    </lineage>
</organism>
<reference evidence="2 3" key="1">
    <citation type="journal article" date="2024" name="BMC Biol.">
        <title>Comparative genomics of Ascetosporea gives new insight into the evolutionary basis for animal parasitism in Rhizaria.</title>
        <authorList>
            <person name="Hiltunen Thoren M."/>
            <person name="Onut-Brannstrom I."/>
            <person name="Alfjorden A."/>
            <person name="Peckova H."/>
            <person name="Swords F."/>
            <person name="Hooper C."/>
            <person name="Holzer A.S."/>
            <person name="Bass D."/>
            <person name="Burki F."/>
        </authorList>
    </citation>
    <scope>NUCLEOTIDE SEQUENCE [LARGE SCALE GENOMIC DNA]</scope>
    <source>
        <strain evidence="2">20-A016</strain>
    </source>
</reference>
<protein>
    <submittedName>
        <fullName evidence="2">Uncharacterized protein</fullName>
    </submittedName>
</protein>
<dbReference type="EMBL" id="JBDODL010006864">
    <property type="protein sequence ID" value="MES1923552.1"/>
    <property type="molecule type" value="Genomic_DNA"/>
</dbReference>
<dbReference type="Proteomes" id="UP001439008">
    <property type="component" value="Unassembled WGS sequence"/>
</dbReference>
<feature type="coiled-coil region" evidence="1">
    <location>
        <begin position="1"/>
        <end position="28"/>
    </location>
</feature>
<feature type="non-terminal residue" evidence="2">
    <location>
        <position position="148"/>
    </location>
</feature>
<sequence length="148" mass="16686">KQRLAEILEEANSQIAEHESSFEVASKLIARLMKDSDRERSQGVMHMSDALMEFYETRNKIDTGDSMCVKSGYQKLDKVLGGGFVNGGFYILAARPAENGSKVFYIPLEMSVFDMMAKIISTKSGVPASELMMKKFEDHEIDDVYDRL</sequence>
<evidence type="ECO:0000313" key="3">
    <source>
        <dbReference type="Proteomes" id="UP001439008"/>
    </source>
</evidence>
<evidence type="ECO:0000313" key="2">
    <source>
        <dbReference type="EMBL" id="MES1923552.1"/>
    </source>
</evidence>
<evidence type="ECO:0000256" key="1">
    <source>
        <dbReference type="SAM" id="Coils"/>
    </source>
</evidence>
<keyword evidence="3" id="KW-1185">Reference proteome</keyword>
<dbReference type="InterPro" id="IPR027417">
    <property type="entry name" value="P-loop_NTPase"/>
</dbReference>